<gene>
    <name evidence="2" type="ORF">AWRI4233_LOCUS9150</name>
</gene>
<dbReference type="GO" id="GO:0009086">
    <property type="term" value="P:methionine biosynthetic process"/>
    <property type="evidence" value="ECO:0007669"/>
    <property type="project" value="TreeGrafter"/>
</dbReference>
<sequence length="65" mass="7789">MIEAVSFRAWAEEAFGIWTEWRHVYPPRSASANLLREIRDNYWLVNIIHHDFTETNGLWQMLLDA</sequence>
<keyword evidence="3" id="KW-1185">Reference proteome</keyword>
<dbReference type="GO" id="GO:0071949">
    <property type="term" value="F:FAD binding"/>
    <property type="evidence" value="ECO:0007669"/>
    <property type="project" value="TreeGrafter"/>
</dbReference>
<comment type="caution">
    <text evidence="2">The sequence shown here is derived from an EMBL/GenBank/DDBJ whole genome shotgun (WGS) entry which is preliminary data.</text>
</comment>
<evidence type="ECO:0000313" key="2">
    <source>
        <dbReference type="EMBL" id="CAD0100325.1"/>
    </source>
</evidence>
<dbReference type="EMBL" id="CAIJEO010000011">
    <property type="protein sequence ID" value="CAD0100325.1"/>
    <property type="molecule type" value="Genomic_DNA"/>
</dbReference>
<dbReference type="AlphaFoldDB" id="A0A9N8K828"/>
<dbReference type="OrthoDB" id="16284at2759"/>
<dbReference type="GO" id="GO:0035999">
    <property type="term" value="P:tetrahydrofolate interconversion"/>
    <property type="evidence" value="ECO:0007669"/>
    <property type="project" value="TreeGrafter"/>
</dbReference>
<reference evidence="2" key="1">
    <citation type="submission" date="2020-06" db="EMBL/GenBank/DDBJ databases">
        <authorList>
            <person name="Onetto C."/>
        </authorList>
    </citation>
    <scope>NUCLEOTIDE SEQUENCE</scope>
</reference>
<organism evidence="2 3">
    <name type="scientific">Aureobasidium mustum</name>
    <dbReference type="NCBI Taxonomy" id="2773714"/>
    <lineage>
        <taxon>Eukaryota</taxon>
        <taxon>Fungi</taxon>
        <taxon>Dikarya</taxon>
        <taxon>Ascomycota</taxon>
        <taxon>Pezizomycotina</taxon>
        <taxon>Dothideomycetes</taxon>
        <taxon>Dothideomycetidae</taxon>
        <taxon>Dothideales</taxon>
        <taxon>Saccotheciaceae</taxon>
        <taxon>Aureobasidium</taxon>
    </lineage>
</organism>
<dbReference type="InterPro" id="IPR053806">
    <property type="entry name" value="MTHFR_C"/>
</dbReference>
<feature type="domain" description="MTHFR SAM-binding regulatory" evidence="1">
    <location>
        <begin position="2"/>
        <end position="64"/>
    </location>
</feature>
<dbReference type="Proteomes" id="UP000714618">
    <property type="component" value="Unassembled WGS sequence"/>
</dbReference>
<dbReference type="PANTHER" id="PTHR45754">
    <property type="entry name" value="METHYLENETETRAHYDROFOLATE REDUCTASE"/>
    <property type="match status" value="1"/>
</dbReference>
<accession>A0A9N8K828</accession>
<proteinExistence type="predicted"/>
<dbReference type="PANTHER" id="PTHR45754:SF1">
    <property type="entry name" value="METHYLENETETRAHYDROFOLATE REDUCTASE 1"/>
    <property type="match status" value="1"/>
</dbReference>
<dbReference type="GO" id="GO:0005829">
    <property type="term" value="C:cytosol"/>
    <property type="evidence" value="ECO:0007669"/>
    <property type="project" value="TreeGrafter"/>
</dbReference>
<dbReference type="GO" id="GO:0004489">
    <property type="term" value="F:methylenetetrahydrofolate reductase [NAD(P)H] activity"/>
    <property type="evidence" value="ECO:0007669"/>
    <property type="project" value="TreeGrafter"/>
</dbReference>
<protein>
    <recommendedName>
        <fullName evidence="1">MTHFR SAM-binding regulatory domain-containing protein</fullName>
    </recommendedName>
</protein>
<name>A0A9N8K828_9PEZI</name>
<evidence type="ECO:0000259" key="1">
    <source>
        <dbReference type="Pfam" id="PF21895"/>
    </source>
</evidence>
<evidence type="ECO:0000313" key="3">
    <source>
        <dbReference type="Proteomes" id="UP000714618"/>
    </source>
</evidence>
<dbReference type="Pfam" id="PF21895">
    <property type="entry name" value="MTHFR_C"/>
    <property type="match status" value="1"/>
</dbReference>